<reference evidence="6" key="1">
    <citation type="submission" date="2016-10" db="EMBL/GenBank/DDBJ databases">
        <authorList>
            <person name="Varghese N."/>
            <person name="Submissions S."/>
        </authorList>
    </citation>
    <scope>NUCLEOTIDE SEQUENCE [LARGE SCALE GENOMIC DNA]</scope>
    <source>
        <strain evidence="6">DSM 44544</strain>
    </source>
</reference>
<dbReference type="EMBL" id="FNSO01000003">
    <property type="protein sequence ID" value="SEB47600.1"/>
    <property type="molecule type" value="Genomic_DNA"/>
</dbReference>
<evidence type="ECO:0000256" key="1">
    <source>
        <dbReference type="ARBA" id="ARBA00001954"/>
    </source>
</evidence>
<evidence type="ECO:0000256" key="3">
    <source>
        <dbReference type="ARBA" id="ARBA00023004"/>
    </source>
</evidence>
<protein>
    <submittedName>
        <fullName evidence="5">Cupin superfamily protein</fullName>
    </submittedName>
</protein>
<gene>
    <name evidence="5" type="ORF">SAMN04489727_2047</name>
</gene>
<comment type="cofactor">
    <cofactor evidence="1">
        <name>Fe(2+)</name>
        <dbReference type="ChEBI" id="CHEBI:29033"/>
    </cofactor>
</comment>
<dbReference type="Proteomes" id="UP000199622">
    <property type="component" value="Unassembled WGS sequence"/>
</dbReference>
<feature type="domain" description="JmjC" evidence="4">
    <location>
        <begin position="101"/>
        <end position="245"/>
    </location>
</feature>
<evidence type="ECO:0000313" key="5">
    <source>
        <dbReference type="EMBL" id="SEB47600.1"/>
    </source>
</evidence>
<dbReference type="PANTHER" id="PTHR13096">
    <property type="entry name" value="MINA53 MYC INDUCED NUCLEAR ANTIGEN"/>
    <property type="match status" value="1"/>
</dbReference>
<dbReference type="RefSeq" id="WP_091305651.1">
    <property type="nucleotide sequence ID" value="NZ_FNSO01000003.1"/>
</dbReference>
<dbReference type="PROSITE" id="PS51184">
    <property type="entry name" value="JMJC"/>
    <property type="match status" value="1"/>
</dbReference>
<name>A0A1H4JMQ4_9PSEU</name>
<dbReference type="InterPro" id="IPR003347">
    <property type="entry name" value="JmjC_dom"/>
</dbReference>
<dbReference type="InterPro" id="IPR039994">
    <property type="entry name" value="NO66-like"/>
</dbReference>
<dbReference type="AlphaFoldDB" id="A0A1H4JMQ4"/>
<dbReference type="STRING" id="208445.SAMN04489727_2047"/>
<evidence type="ECO:0000313" key="6">
    <source>
        <dbReference type="Proteomes" id="UP000199622"/>
    </source>
</evidence>
<proteinExistence type="predicted"/>
<accession>A0A1H4JMQ4</accession>
<dbReference type="Gene3D" id="2.60.120.650">
    <property type="entry name" value="Cupin"/>
    <property type="match status" value="1"/>
</dbReference>
<organism evidence="5 6">
    <name type="scientific">Amycolatopsis tolypomycina</name>
    <dbReference type="NCBI Taxonomy" id="208445"/>
    <lineage>
        <taxon>Bacteria</taxon>
        <taxon>Bacillati</taxon>
        <taxon>Actinomycetota</taxon>
        <taxon>Actinomycetes</taxon>
        <taxon>Pseudonocardiales</taxon>
        <taxon>Pseudonocardiaceae</taxon>
        <taxon>Amycolatopsis</taxon>
    </lineage>
</organism>
<keyword evidence="3" id="KW-0408">Iron</keyword>
<keyword evidence="6" id="KW-1185">Reference proteome</keyword>
<evidence type="ECO:0000256" key="2">
    <source>
        <dbReference type="ARBA" id="ARBA00022723"/>
    </source>
</evidence>
<evidence type="ECO:0000259" key="4">
    <source>
        <dbReference type="PROSITE" id="PS51184"/>
    </source>
</evidence>
<dbReference type="SUPFAM" id="SSF51197">
    <property type="entry name" value="Clavaminate synthase-like"/>
    <property type="match status" value="1"/>
</dbReference>
<dbReference type="OrthoDB" id="9764016at2"/>
<sequence length="413" mass="45951">MDHYLVEEIEKALGWDGPQHLGQRFARGSMAMPALCTRLLTPTRLLDVIMRRSLSSPQFRCFRGGDEMHPDAYLANAVTRRGQSLSMARMDRLGQFIESGCTIVLDTLDTFDPAMEITCQALQWWSRELVQVNTYLTTNDAAGFNLHWDDHDVIIVQLGGEKSWEVRGTSRTAPMYRDAERNDEPPADVVWSGTMKAGDVMHIPRGYWHQATRVDSGDGYSLHATFGFVKRTGVDWFSWVADRSRQQERFRIDLDRWGTAAEQAVDAEYLLAAASALAADYPPETYFAARERERPSRRHVSTSGVFGPLTDVVCVTDFPPRFEEYGDTVDVTAVSKVITFAARAEPALRLLLSGNPANIEHVSLVTGVDAEALAKTLVDEGLCTELTEELAVGFVGLVDTSSSPGLRTYLGTF</sequence>
<keyword evidence="2" id="KW-0479">Metal-binding</keyword>
<dbReference type="Pfam" id="PF08007">
    <property type="entry name" value="JmjC_2"/>
    <property type="match status" value="1"/>
</dbReference>
<dbReference type="GO" id="GO:0046872">
    <property type="term" value="F:metal ion binding"/>
    <property type="evidence" value="ECO:0007669"/>
    <property type="project" value="UniProtKB-KW"/>
</dbReference>
<dbReference type="PANTHER" id="PTHR13096:SF8">
    <property type="entry name" value="RIBOSOMAL OXYGENASE 1"/>
    <property type="match status" value="1"/>
</dbReference>